<name>A0A941EUU2_9ACTN</name>
<dbReference type="EMBL" id="JAGSOG010000223">
    <property type="protein sequence ID" value="MBR7837691.1"/>
    <property type="molecule type" value="Genomic_DNA"/>
</dbReference>
<reference evidence="2" key="1">
    <citation type="submission" date="2021-04" db="EMBL/GenBank/DDBJ databases">
        <title>Genome based classification of Actinospica acidithermotolerans sp. nov., an actinobacterium isolated from an Indonesian hot spring.</title>
        <authorList>
            <person name="Kusuma A.B."/>
            <person name="Putra K.E."/>
            <person name="Nafisah S."/>
            <person name="Loh J."/>
            <person name="Nouioui I."/>
            <person name="Goodfellow M."/>
        </authorList>
    </citation>
    <scope>NUCLEOTIDE SEQUENCE</scope>
    <source>
        <strain evidence="2">CSCA 57</strain>
    </source>
</reference>
<protein>
    <submittedName>
        <fullName evidence="2">Uncharacterized protein</fullName>
    </submittedName>
</protein>
<proteinExistence type="predicted"/>
<feature type="non-terminal residue" evidence="2">
    <location>
        <position position="90"/>
    </location>
</feature>
<organism evidence="2 3">
    <name type="scientific">Actinospica durhamensis</name>
    <dbReference type="NCBI Taxonomy" id="1508375"/>
    <lineage>
        <taxon>Bacteria</taxon>
        <taxon>Bacillati</taxon>
        <taxon>Actinomycetota</taxon>
        <taxon>Actinomycetes</taxon>
        <taxon>Catenulisporales</taxon>
        <taxon>Actinospicaceae</taxon>
        <taxon>Actinospica</taxon>
    </lineage>
</organism>
<accession>A0A941EUU2</accession>
<gene>
    <name evidence="2" type="ORF">KDL01_30715</name>
</gene>
<feature type="compositionally biased region" description="Low complexity" evidence="1">
    <location>
        <begin position="71"/>
        <end position="81"/>
    </location>
</feature>
<feature type="compositionally biased region" description="Gly residues" evidence="1">
    <location>
        <begin position="13"/>
        <end position="22"/>
    </location>
</feature>
<keyword evidence="3" id="KW-1185">Reference proteome</keyword>
<comment type="caution">
    <text evidence="2">The sequence shown here is derived from an EMBL/GenBank/DDBJ whole genome shotgun (WGS) entry which is preliminary data.</text>
</comment>
<feature type="region of interest" description="Disordered" evidence="1">
    <location>
        <begin position="64"/>
        <end position="90"/>
    </location>
</feature>
<sequence>MSGEYRNGAPDGWFGGADGADGGQAPTPEANAWRAASADDVTTQMPKVGGNGYGDGYGNGSGYGAGGDGAYGAANSYGPGPAAAPVPAQP</sequence>
<dbReference type="AlphaFoldDB" id="A0A941EUU2"/>
<evidence type="ECO:0000313" key="3">
    <source>
        <dbReference type="Proteomes" id="UP000675781"/>
    </source>
</evidence>
<evidence type="ECO:0000256" key="1">
    <source>
        <dbReference type="SAM" id="MobiDB-lite"/>
    </source>
</evidence>
<dbReference type="Proteomes" id="UP000675781">
    <property type="component" value="Unassembled WGS sequence"/>
</dbReference>
<feature type="region of interest" description="Disordered" evidence="1">
    <location>
        <begin position="1"/>
        <end position="38"/>
    </location>
</feature>
<evidence type="ECO:0000313" key="2">
    <source>
        <dbReference type="EMBL" id="MBR7837691.1"/>
    </source>
</evidence>